<gene>
    <name evidence="2" type="ORF">CPRO_17050</name>
    <name evidence="3" type="ORF">SAMN02745151_02684</name>
</gene>
<evidence type="ECO:0000313" key="3">
    <source>
        <dbReference type="EMBL" id="SHF06840.1"/>
    </source>
</evidence>
<evidence type="ECO:0000313" key="4">
    <source>
        <dbReference type="Proteomes" id="UP000068026"/>
    </source>
</evidence>
<dbReference type="EMBL" id="CP014223">
    <property type="protein sequence ID" value="AMJ41295.1"/>
    <property type="molecule type" value="Genomic_DNA"/>
</dbReference>
<dbReference type="PROSITE" id="PS51257">
    <property type="entry name" value="PROKAR_LIPOPROTEIN"/>
    <property type="match status" value="1"/>
</dbReference>
<reference evidence="5" key="4">
    <citation type="submission" date="2016-11" db="EMBL/GenBank/DDBJ databases">
        <authorList>
            <person name="Jaros S."/>
            <person name="Januszkiewicz K."/>
            <person name="Wedrychowicz H."/>
        </authorList>
    </citation>
    <scope>NUCLEOTIDE SEQUENCE [LARGE SCALE GENOMIC DNA]</scope>
    <source>
        <strain evidence="5">DSM 1682</strain>
    </source>
</reference>
<reference evidence="2 4" key="1">
    <citation type="journal article" date="2016" name="Genome Announc.">
        <title>Complete Genome Sequence of the Amino Acid-Fermenting Clostridium propionicum X2 (DSM 1682).</title>
        <authorList>
            <person name="Poehlein A."/>
            <person name="Schlien K."/>
            <person name="Chowdhury N.P."/>
            <person name="Gottschalk G."/>
            <person name="Buckel W."/>
            <person name="Daniel R."/>
        </authorList>
    </citation>
    <scope>NUCLEOTIDE SEQUENCE [LARGE SCALE GENOMIC DNA]</scope>
    <source>
        <strain evidence="2 4">X2</strain>
    </source>
</reference>
<evidence type="ECO:0008006" key="6">
    <source>
        <dbReference type="Google" id="ProtNLM"/>
    </source>
</evidence>
<sequence>MKTMKQKKLLAILFVLGFFLAACSKTSIDNGRQITPGDEACIGNIGYVTLQDAIKAVTDDNTITLLEDITLEEAIYIGSDISFILDLNGKTLDGGSNMAIQHDGTGILNITDSSGGGVSIGKVRSAGGENVATVGIGNGGNLVLSDCAMITADGGIGIFNLGSGSVFIAGGDVNATTGGTAIKNGEGEVIVAGGAVGTTDSGYAIWNEGNGSINVAGGSVYAEGRYSAAIYNFGIGSVNISAGTVSCNGADSHGILNNDTGTVTINGGTIRNNYDMGTAICNEYGGTVSILNETLPIQENCEPLVIIGGGMAIDAAPDLGDGVQVVAGFDINGTPTVDFNPKNITKYKYLKFEQGSSSIQTSDVTKKNADA</sequence>
<feature type="signal peptide" evidence="1">
    <location>
        <begin position="1"/>
        <end position="24"/>
    </location>
</feature>
<feature type="chain" id="PRO_5044547700" description="Lipoprotein" evidence="1">
    <location>
        <begin position="25"/>
        <end position="371"/>
    </location>
</feature>
<dbReference type="EMBL" id="FQUA01000015">
    <property type="protein sequence ID" value="SHF06840.1"/>
    <property type="molecule type" value="Genomic_DNA"/>
</dbReference>
<dbReference type="AlphaFoldDB" id="A0A0X1U8M0"/>
<dbReference type="Proteomes" id="UP000068026">
    <property type="component" value="Chromosome"/>
</dbReference>
<reference evidence="4" key="2">
    <citation type="submission" date="2016-01" db="EMBL/GenBank/DDBJ databases">
        <authorList>
            <person name="Poehlein A."/>
            <person name="Schlien K."/>
            <person name="Gottschalk G."/>
            <person name="Buckel W."/>
            <person name="Daniel R."/>
        </authorList>
    </citation>
    <scope>NUCLEOTIDE SEQUENCE [LARGE SCALE GENOMIC DNA]</scope>
    <source>
        <strain evidence="4">X2</strain>
    </source>
</reference>
<keyword evidence="1" id="KW-0732">Signal</keyword>
<dbReference type="RefSeq" id="WP_066050257.1">
    <property type="nucleotide sequence ID" value="NZ_CP014223.1"/>
</dbReference>
<evidence type="ECO:0000313" key="2">
    <source>
        <dbReference type="EMBL" id="AMJ41295.1"/>
    </source>
</evidence>
<proteinExistence type="predicted"/>
<dbReference type="Proteomes" id="UP000184204">
    <property type="component" value="Unassembled WGS sequence"/>
</dbReference>
<evidence type="ECO:0000313" key="5">
    <source>
        <dbReference type="Proteomes" id="UP000184204"/>
    </source>
</evidence>
<reference evidence="3" key="3">
    <citation type="submission" date="2016-11" db="EMBL/GenBank/DDBJ databases">
        <authorList>
            <person name="Varghese N."/>
            <person name="Submissions S."/>
        </authorList>
    </citation>
    <scope>NUCLEOTIDE SEQUENCE</scope>
    <source>
        <strain evidence="3">DSM 1682</strain>
    </source>
</reference>
<accession>A0A0X1U8M0</accession>
<protein>
    <recommendedName>
        <fullName evidence="6">Lipoprotein</fullName>
    </recommendedName>
</protein>
<name>A0A0X1U8M0_ANAPI</name>
<dbReference type="KEGG" id="cpro:CPRO_17050"/>
<dbReference type="InterPro" id="IPR011050">
    <property type="entry name" value="Pectin_lyase_fold/virulence"/>
</dbReference>
<evidence type="ECO:0000256" key="1">
    <source>
        <dbReference type="SAM" id="SignalP"/>
    </source>
</evidence>
<dbReference type="SUPFAM" id="SSF51126">
    <property type="entry name" value="Pectin lyase-like"/>
    <property type="match status" value="1"/>
</dbReference>
<organism evidence="3 5">
    <name type="scientific">Anaerotignum propionicum DSM 1682</name>
    <dbReference type="NCBI Taxonomy" id="991789"/>
    <lineage>
        <taxon>Bacteria</taxon>
        <taxon>Bacillati</taxon>
        <taxon>Bacillota</taxon>
        <taxon>Clostridia</taxon>
        <taxon>Lachnospirales</taxon>
        <taxon>Anaerotignaceae</taxon>
        <taxon>Anaerotignum</taxon>
    </lineage>
</organism>
<keyword evidence="4" id="KW-1185">Reference proteome</keyword>